<proteinExistence type="predicted"/>
<dbReference type="SUPFAM" id="SSF51679">
    <property type="entry name" value="Bacterial luciferase-like"/>
    <property type="match status" value="1"/>
</dbReference>
<dbReference type="PANTHER" id="PTHR42847">
    <property type="entry name" value="ALKANESULFONATE MONOOXYGENASE"/>
    <property type="match status" value="1"/>
</dbReference>
<keyword evidence="3" id="KW-0560">Oxidoreductase</keyword>
<dbReference type="EMBL" id="JAERWK010000012">
    <property type="protein sequence ID" value="MBM9467777.1"/>
    <property type="molecule type" value="Genomic_DNA"/>
</dbReference>
<evidence type="ECO:0000256" key="3">
    <source>
        <dbReference type="ARBA" id="ARBA00023002"/>
    </source>
</evidence>
<name>A0A938YBW7_9ACTN</name>
<keyword evidence="2" id="KW-0288">FMN</keyword>
<sequence length="380" mass="41894">MKRRRETSDELSFGYFFPTGRTNFLFSDEAARRVPDQTGATMLSLARTAEDVGFDALFIADNWSGHQRVAEQFGHQSPAYNAPLLAMALLTATQHIGVISTMHTTHHKPAHVARMGATLDAFSDGRWGWNIVTGFSADEAALFGESFVEHDLRYTMAAEFVDIVLRLWREEEPIDVDGRFYRTRGRIKLPRPVQQPHPLLVSAGASPAGIAFAARYCDQLVTLATGQDQLTALDAELGRLTGGKRVVAPTPFAMAIVRPGQGQAQEEREQLLASLNREATFEIAGDVMGSIESARAMYDKLGDEQAALAFGSGQSVLQLIGTPDEVAETLIAVKRGTGSTNVLINFPLWSDDELRTFRPVLDRLREAGVWSPPQERDFSW</sequence>
<keyword evidence="4" id="KW-0503">Monooxygenase</keyword>
<dbReference type="InterPro" id="IPR011251">
    <property type="entry name" value="Luciferase-like_dom"/>
</dbReference>
<keyword evidence="7" id="KW-1185">Reference proteome</keyword>
<evidence type="ECO:0000259" key="5">
    <source>
        <dbReference type="Pfam" id="PF00296"/>
    </source>
</evidence>
<dbReference type="AlphaFoldDB" id="A0A938YBW7"/>
<dbReference type="Proteomes" id="UP000663792">
    <property type="component" value="Unassembled WGS sequence"/>
</dbReference>
<dbReference type="Gene3D" id="3.20.20.30">
    <property type="entry name" value="Luciferase-like domain"/>
    <property type="match status" value="1"/>
</dbReference>
<gene>
    <name evidence="6" type="ORF">JL106_10840</name>
</gene>
<dbReference type="GO" id="GO:0016705">
    <property type="term" value="F:oxidoreductase activity, acting on paired donors, with incorporation or reduction of molecular oxygen"/>
    <property type="evidence" value="ECO:0007669"/>
    <property type="project" value="InterPro"/>
</dbReference>
<accession>A0A938YBW7</accession>
<comment type="caution">
    <text evidence="6">The sequence shown here is derived from an EMBL/GenBank/DDBJ whole genome shotgun (WGS) entry which is preliminary data.</text>
</comment>
<evidence type="ECO:0000313" key="7">
    <source>
        <dbReference type="Proteomes" id="UP000663792"/>
    </source>
</evidence>
<protein>
    <submittedName>
        <fullName evidence="6">LLM class flavin-dependent oxidoreductase</fullName>
    </submittedName>
</protein>
<feature type="domain" description="Luciferase-like" evidence="5">
    <location>
        <begin position="25"/>
        <end position="335"/>
    </location>
</feature>
<dbReference type="InterPro" id="IPR050172">
    <property type="entry name" value="SsuD_RutA_monooxygenase"/>
</dbReference>
<evidence type="ECO:0000256" key="1">
    <source>
        <dbReference type="ARBA" id="ARBA00022630"/>
    </source>
</evidence>
<dbReference type="PANTHER" id="PTHR42847:SF4">
    <property type="entry name" value="ALKANESULFONATE MONOOXYGENASE-RELATED"/>
    <property type="match status" value="1"/>
</dbReference>
<dbReference type="Pfam" id="PF00296">
    <property type="entry name" value="Bac_luciferase"/>
    <property type="match status" value="1"/>
</dbReference>
<reference evidence="6" key="1">
    <citation type="submission" date="2021-01" db="EMBL/GenBank/DDBJ databases">
        <title>YIM 132084 draft genome.</title>
        <authorList>
            <person name="An D."/>
        </authorList>
    </citation>
    <scope>NUCLEOTIDE SEQUENCE</scope>
    <source>
        <strain evidence="6">YIM 132084</strain>
    </source>
</reference>
<evidence type="ECO:0000313" key="6">
    <source>
        <dbReference type="EMBL" id="MBM9467777.1"/>
    </source>
</evidence>
<evidence type="ECO:0000256" key="4">
    <source>
        <dbReference type="ARBA" id="ARBA00023033"/>
    </source>
</evidence>
<dbReference type="GO" id="GO:0004497">
    <property type="term" value="F:monooxygenase activity"/>
    <property type="evidence" value="ECO:0007669"/>
    <property type="project" value="UniProtKB-KW"/>
</dbReference>
<evidence type="ECO:0000256" key="2">
    <source>
        <dbReference type="ARBA" id="ARBA00022643"/>
    </source>
</evidence>
<keyword evidence="1" id="KW-0285">Flavoprotein</keyword>
<organism evidence="6 7">
    <name type="scientific">Nakamurella leprariae</name>
    <dbReference type="NCBI Taxonomy" id="2803911"/>
    <lineage>
        <taxon>Bacteria</taxon>
        <taxon>Bacillati</taxon>
        <taxon>Actinomycetota</taxon>
        <taxon>Actinomycetes</taxon>
        <taxon>Nakamurellales</taxon>
        <taxon>Nakamurellaceae</taxon>
        <taxon>Nakamurella</taxon>
    </lineage>
</organism>
<dbReference type="RefSeq" id="WP_205260708.1">
    <property type="nucleotide sequence ID" value="NZ_JAERWK010000012.1"/>
</dbReference>
<dbReference type="InterPro" id="IPR036661">
    <property type="entry name" value="Luciferase-like_sf"/>
</dbReference>